<dbReference type="Proteomes" id="UP000583800">
    <property type="component" value="Unassembled WGS sequence"/>
</dbReference>
<dbReference type="InterPro" id="IPR036291">
    <property type="entry name" value="NAD(P)-bd_dom_sf"/>
</dbReference>
<comment type="subcellular location">
    <subcellularLocation>
        <location evidence="1">Membrane</location>
    </subcellularLocation>
</comment>
<dbReference type="Gene3D" id="3.40.50.720">
    <property type="entry name" value="NAD(P)-binding Rossmann-like Domain"/>
    <property type="match status" value="1"/>
</dbReference>
<dbReference type="RefSeq" id="WP_185086395.1">
    <property type="nucleotide sequence ID" value="NZ_JACHJB010000002.1"/>
</dbReference>
<dbReference type="PANTHER" id="PTHR14097">
    <property type="entry name" value="OXIDOREDUCTASE HTATIP2"/>
    <property type="match status" value="1"/>
</dbReference>
<keyword evidence="4" id="KW-1185">Reference proteome</keyword>
<proteinExistence type="predicted"/>
<dbReference type="AlphaFoldDB" id="A0A7X0EY27"/>
<dbReference type="GO" id="GO:0016020">
    <property type="term" value="C:membrane"/>
    <property type="evidence" value="ECO:0007669"/>
    <property type="project" value="UniProtKB-SubCell"/>
</dbReference>
<sequence length="223" mass="24132">MRVIIFGATGMVGQGVLRECLLDDRVERVLTVGRSPTGRAHPKLREIAHADLLDLSPIEDELAGHDACFFCLGVSSAGMSEREYRRVTYDITLAAGTTLARLSPGSTFVYVSGMGTDAQGRAMWARVKGATENALLALPLRTCLFRPGYIQPVHGVTSRTRWYRLAYVVTVPFYPVLRRLLPGAVTTTERIGQAMIAVAERGAPERVLGPAAINALAEGSVHP</sequence>
<evidence type="ECO:0000256" key="1">
    <source>
        <dbReference type="ARBA" id="ARBA00004370"/>
    </source>
</evidence>
<feature type="domain" description="NAD-dependent epimerase/dehydratase" evidence="2">
    <location>
        <begin position="3"/>
        <end position="104"/>
    </location>
</feature>
<evidence type="ECO:0000313" key="3">
    <source>
        <dbReference type="EMBL" id="MBB6348692.1"/>
    </source>
</evidence>
<comment type="caution">
    <text evidence="3">The sequence shown here is derived from an EMBL/GenBank/DDBJ whole genome shotgun (WGS) entry which is preliminary data.</text>
</comment>
<reference evidence="3 4" key="1">
    <citation type="submission" date="2020-08" db="EMBL/GenBank/DDBJ databases">
        <title>Sequencing the genomes of 1000 actinobacteria strains.</title>
        <authorList>
            <person name="Klenk H.-P."/>
        </authorList>
    </citation>
    <scope>NUCLEOTIDE SEQUENCE [LARGE SCALE GENOMIC DNA]</scope>
    <source>
        <strain evidence="3 4">DSM 45913</strain>
    </source>
</reference>
<dbReference type="SUPFAM" id="SSF51735">
    <property type="entry name" value="NAD(P)-binding Rossmann-fold domains"/>
    <property type="match status" value="1"/>
</dbReference>
<dbReference type="Pfam" id="PF01370">
    <property type="entry name" value="Epimerase"/>
    <property type="match status" value="1"/>
</dbReference>
<accession>A0A7X0EY27</accession>
<dbReference type="InterPro" id="IPR001509">
    <property type="entry name" value="Epimerase_deHydtase"/>
</dbReference>
<protein>
    <submittedName>
        <fullName evidence="3">Uncharacterized protein YbjT (DUF2867 family)</fullName>
    </submittedName>
</protein>
<name>A0A7X0EY27_9ACTN</name>
<evidence type="ECO:0000259" key="2">
    <source>
        <dbReference type="Pfam" id="PF01370"/>
    </source>
</evidence>
<gene>
    <name evidence="3" type="ORF">FHU36_005237</name>
</gene>
<dbReference type="PANTHER" id="PTHR14097:SF8">
    <property type="entry name" value="NAD(P)-BINDING DOMAIN-CONTAINING PROTEIN"/>
    <property type="match status" value="1"/>
</dbReference>
<dbReference type="EMBL" id="JACHJB010000002">
    <property type="protein sequence ID" value="MBB6348692.1"/>
    <property type="molecule type" value="Genomic_DNA"/>
</dbReference>
<organism evidence="3 4">
    <name type="scientific">Nonomuraea muscovyensis</name>
    <dbReference type="NCBI Taxonomy" id="1124761"/>
    <lineage>
        <taxon>Bacteria</taxon>
        <taxon>Bacillati</taxon>
        <taxon>Actinomycetota</taxon>
        <taxon>Actinomycetes</taxon>
        <taxon>Streptosporangiales</taxon>
        <taxon>Streptosporangiaceae</taxon>
        <taxon>Nonomuraea</taxon>
    </lineage>
</organism>
<evidence type="ECO:0000313" key="4">
    <source>
        <dbReference type="Proteomes" id="UP000583800"/>
    </source>
</evidence>